<reference evidence="6" key="1">
    <citation type="submission" date="2023-07" db="EMBL/GenBank/DDBJ databases">
        <title>Genomic Encyclopedia of Type Strains, Phase IV (KMG-IV): sequencing the most valuable type-strain genomes for metagenomic binning, comparative biology and taxonomic classification.</title>
        <authorList>
            <person name="Goeker M."/>
        </authorList>
    </citation>
    <scope>NUCLEOTIDE SEQUENCE</scope>
    <source>
        <strain evidence="6">DSM 21202</strain>
    </source>
</reference>
<comment type="caution">
    <text evidence="6">The sequence shown here is derived from an EMBL/GenBank/DDBJ whole genome shotgun (WGS) entry which is preliminary data.</text>
</comment>
<dbReference type="InterPro" id="IPR000847">
    <property type="entry name" value="LysR_HTH_N"/>
</dbReference>
<dbReference type="PANTHER" id="PTHR30126:SF98">
    <property type="entry name" value="HTH-TYPE TRANSCRIPTIONAL ACTIVATOR BAUR"/>
    <property type="match status" value="1"/>
</dbReference>
<dbReference type="InterPro" id="IPR036388">
    <property type="entry name" value="WH-like_DNA-bd_sf"/>
</dbReference>
<evidence type="ECO:0000256" key="4">
    <source>
        <dbReference type="ARBA" id="ARBA00023163"/>
    </source>
</evidence>
<dbReference type="PROSITE" id="PS50931">
    <property type="entry name" value="HTH_LYSR"/>
    <property type="match status" value="1"/>
</dbReference>
<dbReference type="GO" id="GO:0003700">
    <property type="term" value="F:DNA-binding transcription factor activity"/>
    <property type="evidence" value="ECO:0007669"/>
    <property type="project" value="InterPro"/>
</dbReference>
<dbReference type="GO" id="GO:0000976">
    <property type="term" value="F:transcription cis-regulatory region binding"/>
    <property type="evidence" value="ECO:0007669"/>
    <property type="project" value="TreeGrafter"/>
</dbReference>
<dbReference type="Proteomes" id="UP001229244">
    <property type="component" value="Unassembled WGS sequence"/>
</dbReference>
<evidence type="ECO:0000256" key="3">
    <source>
        <dbReference type="ARBA" id="ARBA00023125"/>
    </source>
</evidence>
<name>A0AAE3VKJ3_9HYPH</name>
<evidence type="ECO:0000256" key="1">
    <source>
        <dbReference type="ARBA" id="ARBA00009437"/>
    </source>
</evidence>
<dbReference type="EMBL" id="JAUSUL010000001">
    <property type="protein sequence ID" value="MDQ0314124.1"/>
    <property type="molecule type" value="Genomic_DNA"/>
</dbReference>
<organism evidence="6 7">
    <name type="scientific">Amorphus orientalis</name>
    <dbReference type="NCBI Taxonomy" id="649198"/>
    <lineage>
        <taxon>Bacteria</taxon>
        <taxon>Pseudomonadati</taxon>
        <taxon>Pseudomonadota</taxon>
        <taxon>Alphaproteobacteria</taxon>
        <taxon>Hyphomicrobiales</taxon>
        <taxon>Amorphaceae</taxon>
        <taxon>Amorphus</taxon>
    </lineage>
</organism>
<dbReference type="Gene3D" id="3.40.190.10">
    <property type="entry name" value="Periplasmic binding protein-like II"/>
    <property type="match status" value="2"/>
</dbReference>
<dbReference type="SUPFAM" id="SSF46785">
    <property type="entry name" value="Winged helix' DNA-binding domain"/>
    <property type="match status" value="1"/>
</dbReference>
<keyword evidence="7" id="KW-1185">Reference proteome</keyword>
<dbReference type="Pfam" id="PF00126">
    <property type="entry name" value="HTH_1"/>
    <property type="match status" value="1"/>
</dbReference>
<evidence type="ECO:0000259" key="5">
    <source>
        <dbReference type="PROSITE" id="PS50931"/>
    </source>
</evidence>
<dbReference type="CDD" id="cd05466">
    <property type="entry name" value="PBP2_LTTR_substrate"/>
    <property type="match status" value="1"/>
</dbReference>
<comment type="similarity">
    <text evidence="1">Belongs to the LysR transcriptional regulatory family.</text>
</comment>
<protein>
    <submittedName>
        <fullName evidence="6">DNA-binding transcriptional LysR family regulator</fullName>
    </submittedName>
</protein>
<evidence type="ECO:0000313" key="7">
    <source>
        <dbReference type="Proteomes" id="UP001229244"/>
    </source>
</evidence>
<feature type="domain" description="HTH lysR-type" evidence="5">
    <location>
        <begin position="7"/>
        <end position="63"/>
    </location>
</feature>
<dbReference type="AlphaFoldDB" id="A0AAE3VKJ3"/>
<evidence type="ECO:0000256" key="2">
    <source>
        <dbReference type="ARBA" id="ARBA00023015"/>
    </source>
</evidence>
<keyword evidence="2" id="KW-0805">Transcription regulation</keyword>
<accession>A0AAE3VKJ3</accession>
<dbReference type="Pfam" id="PF03466">
    <property type="entry name" value="LysR_substrate"/>
    <property type="match status" value="1"/>
</dbReference>
<dbReference type="PANTHER" id="PTHR30126">
    <property type="entry name" value="HTH-TYPE TRANSCRIPTIONAL REGULATOR"/>
    <property type="match status" value="1"/>
</dbReference>
<sequence length="303" mass="34005">MRLAGSDLRLLQVFDAVVRNGGFSAAEAELNIASSTISNHMTALEQRLGIKLCQRGRVGFALTEKGRRVHEAVRRLFRGIADFETDTDALRGRLTGELKVALVDSVAGDPNCRLTDAIRAFKTLAPDVSLSLVQERPQELQARVHDGTYHCGIGSFPHTISGLDRTPLYDERHELYVGVGHPLFEVPEDELNSAMLRRHAMVRRAYWREQDHKRFNLGPVEATVHQIEPQLMLVLSGRFVGFLPEHVAAPYVADGELRPILGEEINYVCGFEFLSRQGHRITQVLQEFRRCCIAAHESISRSD</sequence>
<gene>
    <name evidence="6" type="ORF">J2S73_000561</name>
</gene>
<dbReference type="Gene3D" id="1.10.10.10">
    <property type="entry name" value="Winged helix-like DNA-binding domain superfamily/Winged helix DNA-binding domain"/>
    <property type="match status" value="1"/>
</dbReference>
<dbReference type="SUPFAM" id="SSF53850">
    <property type="entry name" value="Periplasmic binding protein-like II"/>
    <property type="match status" value="1"/>
</dbReference>
<evidence type="ECO:0000313" key="6">
    <source>
        <dbReference type="EMBL" id="MDQ0314124.1"/>
    </source>
</evidence>
<keyword evidence="3 6" id="KW-0238">DNA-binding</keyword>
<proteinExistence type="inferred from homology"/>
<dbReference type="InterPro" id="IPR036390">
    <property type="entry name" value="WH_DNA-bd_sf"/>
</dbReference>
<keyword evidence="4" id="KW-0804">Transcription</keyword>
<dbReference type="InterPro" id="IPR005119">
    <property type="entry name" value="LysR_subst-bd"/>
</dbReference>
<dbReference type="RefSeq" id="WP_306883906.1">
    <property type="nucleotide sequence ID" value="NZ_JAUSUL010000001.1"/>
</dbReference>